<gene>
    <name evidence="2" type="ORF">MM415A08638_0006</name>
    <name evidence="3" type="ORF">MM415B04365_0008</name>
</gene>
<evidence type="ECO:0000256" key="1">
    <source>
        <dbReference type="SAM" id="MobiDB-lite"/>
    </source>
</evidence>
<feature type="compositionally biased region" description="Polar residues" evidence="1">
    <location>
        <begin position="1"/>
        <end position="17"/>
    </location>
</feature>
<evidence type="ECO:0000313" key="3">
    <source>
        <dbReference type="EMBL" id="QJA93098.1"/>
    </source>
</evidence>
<sequence length="55" mass="6402">MKWQSLGINRTNHQVQANDKEEAANKARKLYMKHLMIPITYVQEGWIAESDGEDN</sequence>
<dbReference type="AlphaFoldDB" id="A0A6M3LJ41"/>
<protein>
    <submittedName>
        <fullName evidence="3">Uncharacterized protein</fullName>
    </submittedName>
</protein>
<dbReference type="EMBL" id="MT143122">
    <property type="protein sequence ID" value="QJA93098.1"/>
    <property type="molecule type" value="Genomic_DNA"/>
</dbReference>
<feature type="region of interest" description="Disordered" evidence="1">
    <location>
        <begin position="1"/>
        <end position="21"/>
    </location>
</feature>
<evidence type="ECO:0000313" key="2">
    <source>
        <dbReference type="EMBL" id="QJA68091.1"/>
    </source>
</evidence>
<proteinExistence type="predicted"/>
<dbReference type="EMBL" id="MT141585">
    <property type="protein sequence ID" value="QJA68091.1"/>
    <property type="molecule type" value="Genomic_DNA"/>
</dbReference>
<organism evidence="3">
    <name type="scientific">viral metagenome</name>
    <dbReference type="NCBI Taxonomy" id="1070528"/>
    <lineage>
        <taxon>unclassified sequences</taxon>
        <taxon>metagenomes</taxon>
        <taxon>organismal metagenomes</taxon>
    </lineage>
</organism>
<accession>A0A6M3LJ41</accession>
<reference evidence="3" key="1">
    <citation type="submission" date="2020-03" db="EMBL/GenBank/DDBJ databases">
        <title>The deep terrestrial virosphere.</title>
        <authorList>
            <person name="Holmfeldt K."/>
            <person name="Nilsson E."/>
            <person name="Simone D."/>
            <person name="Lopez-Fernandez M."/>
            <person name="Wu X."/>
            <person name="de Brujin I."/>
            <person name="Lundin D."/>
            <person name="Andersson A."/>
            <person name="Bertilsson S."/>
            <person name="Dopson M."/>
        </authorList>
    </citation>
    <scope>NUCLEOTIDE SEQUENCE</scope>
    <source>
        <strain evidence="2">MM415A08638</strain>
        <strain evidence="3">MM415B04365</strain>
    </source>
</reference>
<name>A0A6M3LJ41_9ZZZZ</name>